<dbReference type="Gene3D" id="3.30.1490.20">
    <property type="entry name" value="ATP-grasp fold, A domain"/>
    <property type="match status" value="1"/>
</dbReference>
<dbReference type="InterPro" id="IPR013815">
    <property type="entry name" value="ATP_grasp_subdomain_1"/>
</dbReference>
<dbReference type="GO" id="GO:0016301">
    <property type="term" value="F:kinase activity"/>
    <property type="evidence" value="ECO:0007669"/>
    <property type="project" value="UniProtKB-KW"/>
</dbReference>
<name>A0A2V3HTP9_9ARCH</name>
<protein>
    <submittedName>
        <fullName evidence="2">Histidine kinase</fullName>
    </submittedName>
</protein>
<gene>
    <name evidence="2" type="ORF">CXX69_01485</name>
</gene>
<evidence type="ECO:0000313" key="2">
    <source>
        <dbReference type="EMBL" id="PXF22276.1"/>
    </source>
</evidence>
<evidence type="ECO:0000313" key="3">
    <source>
        <dbReference type="Proteomes" id="UP000248161"/>
    </source>
</evidence>
<dbReference type="InterPro" id="IPR051549">
    <property type="entry name" value="PEP_Utilizing_Enz"/>
</dbReference>
<keyword evidence="2" id="KW-0418">Kinase</keyword>
<organism evidence="2 3">
    <name type="scientific">Candidatus Thalassarchaeum betae</name>
    <dbReference type="NCBI Taxonomy" id="2599289"/>
    <lineage>
        <taxon>Archaea</taxon>
        <taxon>Methanobacteriati</taxon>
        <taxon>Thermoplasmatota</taxon>
        <taxon>Candidatus Poseidoniia</taxon>
        <taxon>Candidatus Poseidoniales</taxon>
        <taxon>Candidatus Thalassarchaeaceae</taxon>
        <taxon>Candidatus Thalassarchaeum</taxon>
    </lineage>
</organism>
<dbReference type="InterPro" id="IPR002192">
    <property type="entry name" value="PPDK_AMP/ATP-bd"/>
</dbReference>
<dbReference type="EMBL" id="PSPG01000002">
    <property type="protein sequence ID" value="PXF22276.1"/>
    <property type="molecule type" value="Genomic_DNA"/>
</dbReference>
<evidence type="ECO:0000259" key="1">
    <source>
        <dbReference type="Pfam" id="PF01326"/>
    </source>
</evidence>
<dbReference type="SUPFAM" id="SSF56059">
    <property type="entry name" value="Glutathione synthetase ATP-binding domain-like"/>
    <property type="match status" value="1"/>
</dbReference>
<dbReference type="PANTHER" id="PTHR43615:SF1">
    <property type="entry name" value="PPDK_N DOMAIN-CONTAINING PROTEIN"/>
    <property type="match status" value="1"/>
</dbReference>
<proteinExistence type="predicted"/>
<keyword evidence="2" id="KW-0808">Transferase</keyword>
<accession>A0A2V3HTP9</accession>
<feature type="domain" description="Pyruvate phosphate dikinase AMP/ATP-binding" evidence="1">
    <location>
        <begin position="428"/>
        <end position="798"/>
    </location>
</feature>
<dbReference type="Proteomes" id="UP000248161">
    <property type="component" value="Unassembled WGS sequence"/>
</dbReference>
<comment type="caution">
    <text evidence="2">The sequence shown here is derived from an EMBL/GenBank/DDBJ whole genome shotgun (WGS) entry which is preliminary data.</text>
</comment>
<reference evidence="2 3" key="1">
    <citation type="journal article" date="2015" name="Nat. Commun.">
        <title>Genomic and transcriptomic evidence for scavenging of diverse organic compounds by widespread deep-sea archaea.</title>
        <authorList>
            <person name="Li M."/>
            <person name="Baker B.J."/>
            <person name="Anantharaman K."/>
            <person name="Jain S."/>
            <person name="Breier J.A."/>
            <person name="Dick G.J."/>
        </authorList>
    </citation>
    <scope>NUCLEOTIDE SEQUENCE [LARGE SCALE GENOMIC DNA]</scope>
    <source>
        <strain evidence="2">Cayman_51_deep</strain>
    </source>
</reference>
<sequence length="976" mass="109460">MLSSGAMDGGISDWSRLERLTPFRIRDVLLVASHFDHYLLEESGYLAEIMRREYSDLSFSQAPRIIHSPEAGDALRLLRSRDFDLVITMTRVGEMDVKAFGSEAKRIRDGLPVVMLSHNTRELATLSAGDGIDRIFVWTGDSRILLSICKLIEDERNVENDVRDGDVQVILLVEDSRRFYSVYLPLLYTELVNQTTRLMGEGGNLYEKLLRLRARAKILLASDMNTAKSIIDRYHNNIIGIFTDGKFPNQGGNRDTAGLELIQYAQEGHPYMPILLQSKNLELREDAEAMGVRFLHKEDSQLYHRIEEFMVDEMNFGDFIFRLPDGTEVARATDLEELIDGLENAPIESIEYHASKNQFSHWLRTRTEFSLAAGMRPMTVEDFDTSEGVRKYLADSVRQHISQIRRRTIRDHDARVGGAGFQRIGRGSLGGKGRGLAFFFTRMPDLRLGAAFPDVEFIVPRSVVIATDVFEEFVESNELSRYAHEDHSDPEVDEAFLAGEFPPELRDEISVLLENTKWPLAVRSSSLLEDSSHQPFAGVYATHMLANDHPDLKVRLRRLLEAIKLVYASTYHRSAKAYVTATPNTIEDERMAVVVQELVGDEVNGRFYPLISGAARSHNHYPVEPLVAEDGFAAICIGLGRQVATGGKCLRYSPGQPKRVHQFYSNQAILDTSQRNFFAIPMNQEDGSVHPSEEDNLLNLRLSAAEEDGSLALVGSTYIVSDDRMVDSVMVDGGPRVVTFAPVLKHGRFPLSEILHHVLTACQNYIGSPVEIEFALSIDRDSGSQKFAILQMRPMMEESVDIDIDLGEVDRDKAICICSQSLGNGVIEGIRDIVYVHPGRLDRMRTTDLTDKIEAIDAGLRADKRPYVLIGPGRWGSADPSLGIPVQWDQIMGSKAIVEVPMSDIHVEPSQGTHFFQNIVTFNIGYLTIGAEDFVDWDWLDSLDAVTESGALRHVSLAEPLKVILDSRDSEAIITR</sequence>
<dbReference type="PANTHER" id="PTHR43615">
    <property type="entry name" value="PHOSPHOENOLPYRUVATE SYNTHASE-RELATED"/>
    <property type="match status" value="1"/>
</dbReference>
<dbReference type="GO" id="GO:0005524">
    <property type="term" value="F:ATP binding"/>
    <property type="evidence" value="ECO:0007669"/>
    <property type="project" value="InterPro"/>
</dbReference>
<dbReference type="Pfam" id="PF01326">
    <property type="entry name" value="PPDK_N"/>
    <property type="match status" value="1"/>
</dbReference>
<dbReference type="AlphaFoldDB" id="A0A2V3HTP9"/>